<evidence type="ECO:0000313" key="2">
    <source>
        <dbReference type="EMBL" id="GFP88896.1"/>
    </source>
</evidence>
<comment type="caution">
    <text evidence="2">The sequence shown here is derived from an EMBL/GenBank/DDBJ whole genome shotgun (WGS) entry which is preliminary data.</text>
</comment>
<dbReference type="EMBL" id="BMAC01000175">
    <property type="protein sequence ID" value="GFP88896.1"/>
    <property type="molecule type" value="Genomic_DNA"/>
</dbReference>
<evidence type="ECO:0000256" key="1">
    <source>
        <dbReference type="SAM" id="MobiDB-lite"/>
    </source>
</evidence>
<keyword evidence="3" id="KW-1185">Reference proteome</keyword>
<evidence type="ECO:0000313" key="3">
    <source>
        <dbReference type="Proteomes" id="UP000653305"/>
    </source>
</evidence>
<feature type="region of interest" description="Disordered" evidence="1">
    <location>
        <begin position="10"/>
        <end position="31"/>
    </location>
</feature>
<accession>A0A830BPY9</accession>
<protein>
    <submittedName>
        <fullName evidence="2">Uncharacterized protein</fullName>
    </submittedName>
</protein>
<reference evidence="2" key="1">
    <citation type="submission" date="2020-07" db="EMBL/GenBank/DDBJ databases">
        <title>Ethylene signaling mediates host invasion by parasitic plants.</title>
        <authorList>
            <person name="Yoshida S."/>
        </authorList>
    </citation>
    <scope>NUCLEOTIDE SEQUENCE</scope>
    <source>
        <strain evidence="2">Okayama</strain>
    </source>
</reference>
<dbReference type="AlphaFoldDB" id="A0A830BPY9"/>
<name>A0A830BPY9_9LAMI</name>
<feature type="compositionally biased region" description="Acidic residues" evidence="1">
    <location>
        <begin position="12"/>
        <end position="28"/>
    </location>
</feature>
<gene>
    <name evidence="2" type="ORF">PHJA_001033300</name>
</gene>
<proteinExistence type="predicted"/>
<organism evidence="2 3">
    <name type="scientific">Phtheirospermum japonicum</name>
    <dbReference type="NCBI Taxonomy" id="374723"/>
    <lineage>
        <taxon>Eukaryota</taxon>
        <taxon>Viridiplantae</taxon>
        <taxon>Streptophyta</taxon>
        <taxon>Embryophyta</taxon>
        <taxon>Tracheophyta</taxon>
        <taxon>Spermatophyta</taxon>
        <taxon>Magnoliopsida</taxon>
        <taxon>eudicotyledons</taxon>
        <taxon>Gunneridae</taxon>
        <taxon>Pentapetalae</taxon>
        <taxon>asterids</taxon>
        <taxon>lamiids</taxon>
        <taxon>Lamiales</taxon>
        <taxon>Orobanchaceae</taxon>
        <taxon>Orobanchaceae incertae sedis</taxon>
        <taxon>Phtheirospermum</taxon>
    </lineage>
</organism>
<sequence length="133" mass="15465">MDNSNQAMIIDIENEDVLDQEDEDEEEKNDPKLPYKMMLIEFVSPVLYEDGSDRSIKLVKKELYDLYETYVTARTSLNLTKDEAQLRSPQLALLEVEIDSRHSSMLVETAKMLLCASDWDHDGEFPFEEIDLQ</sequence>
<dbReference type="Proteomes" id="UP000653305">
    <property type="component" value="Unassembled WGS sequence"/>
</dbReference>